<dbReference type="RefSeq" id="WP_343985332.1">
    <property type="nucleotide sequence ID" value="NZ_BAAAFM010000001.1"/>
</dbReference>
<evidence type="ECO:0000259" key="3">
    <source>
        <dbReference type="Pfam" id="PF21447"/>
    </source>
</evidence>
<dbReference type="SUPFAM" id="SSF53067">
    <property type="entry name" value="Actin-like ATPase domain"/>
    <property type="match status" value="2"/>
</dbReference>
<reference evidence="4 5" key="1">
    <citation type="journal article" date="2019" name="Int. J. Syst. Evol. Microbiol.">
        <title>The Global Catalogue of Microorganisms (GCM) 10K type strain sequencing project: providing services to taxonomists for standard genome sequencing and annotation.</title>
        <authorList>
            <consortium name="The Broad Institute Genomics Platform"/>
            <consortium name="The Broad Institute Genome Sequencing Center for Infectious Disease"/>
            <person name="Wu L."/>
            <person name="Ma J."/>
        </authorList>
    </citation>
    <scope>NUCLEOTIDE SEQUENCE [LARGE SCALE GENOMIC DNA]</scope>
    <source>
        <strain evidence="4 5">JCM 16211</strain>
    </source>
</reference>
<dbReference type="EMBL" id="BAAAFM010000001">
    <property type="protein sequence ID" value="GAA0198336.1"/>
    <property type="molecule type" value="Genomic_DNA"/>
</dbReference>
<name>A0ABN0STI3_9GAMM</name>
<accession>A0ABN0STI3</accession>
<proteinExistence type="predicted"/>
<evidence type="ECO:0000256" key="1">
    <source>
        <dbReference type="ARBA" id="ARBA00022801"/>
    </source>
</evidence>
<evidence type="ECO:0000313" key="4">
    <source>
        <dbReference type="EMBL" id="GAA0198336.1"/>
    </source>
</evidence>
<organism evidence="4 5">
    <name type="scientific">Kangiella japonica</name>
    <dbReference type="NCBI Taxonomy" id="647384"/>
    <lineage>
        <taxon>Bacteria</taxon>
        <taxon>Pseudomonadati</taxon>
        <taxon>Pseudomonadota</taxon>
        <taxon>Gammaproteobacteria</taxon>
        <taxon>Kangiellales</taxon>
        <taxon>Kangiellaceae</taxon>
        <taxon>Kangiella</taxon>
    </lineage>
</organism>
<dbReference type="InterPro" id="IPR043129">
    <property type="entry name" value="ATPase_NBD"/>
</dbReference>
<dbReference type="Pfam" id="PF02541">
    <property type="entry name" value="Ppx-GppA"/>
    <property type="match status" value="1"/>
</dbReference>
<keyword evidence="5" id="KW-1185">Reference proteome</keyword>
<dbReference type="Pfam" id="PF21447">
    <property type="entry name" value="Ppx-GppA_III"/>
    <property type="match status" value="1"/>
</dbReference>
<dbReference type="InterPro" id="IPR030673">
    <property type="entry name" value="PyroPPase_GppA_Ppx"/>
</dbReference>
<dbReference type="InterPro" id="IPR050273">
    <property type="entry name" value="GppA/Ppx_hydrolase"/>
</dbReference>
<dbReference type="Gene3D" id="3.30.420.40">
    <property type="match status" value="1"/>
</dbReference>
<protein>
    <submittedName>
        <fullName evidence="4">Exopolyphosphatase</fullName>
    </submittedName>
</protein>
<dbReference type="Gene3D" id="1.10.3210.10">
    <property type="entry name" value="Hypothetical protein af1432"/>
    <property type="match status" value="1"/>
</dbReference>
<keyword evidence="1" id="KW-0378">Hydrolase</keyword>
<feature type="domain" description="Ppx/GppA phosphatase N-terminal" evidence="2">
    <location>
        <begin position="39"/>
        <end position="317"/>
    </location>
</feature>
<evidence type="ECO:0000259" key="2">
    <source>
        <dbReference type="Pfam" id="PF02541"/>
    </source>
</evidence>
<dbReference type="Gene3D" id="3.30.420.150">
    <property type="entry name" value="Exopolyphosphatase. Domain 2"/>
    <property type="match status" value="1"/>
</dbReference>
<evidence type="ECO:0000313" key="5">
    <source>
        <dbReference type="Proteomes" id="UP001501221"/>
    </source>
</evidence>
<dbReference type="PANTHER" id="PTHR30005:SF14">
    <property type="entry name" value="EXOPOLYPHOSPHATASE"/>
    <property type="match status" value="1"/>
</dbReference>
<dbReference type="InterPro" id="IPR003695">
    <property type="entry name" value="Ppx_GppA_N"/>
</dbReference>
<feature type="domain" description="Ppx/GppA phosphatase C-terminal" evidence="3">
    <location>
        <begin position="325"/>
        <end position="499"/>
    </location>
</feature>
<dbReference type="SUPFAM" id="SSF109604">
    <property type="entry name" value="HD-domain/PDEase-like"/>
    <property type="match status" value="1"/>
</dbReference>
<dbReference type="InterPro" id="IPR048950">
    <property type="entry name" value="Ppx_GppA_C"/>
</dbReference>
<dbReference type="CDD" id="cd24053">
    <property type="entry name" value="ASKHA_NBD_EcPPX-GppA-like"/>
    <property type="match status" value="1"/>
</dbReference>
<dbReference type="Proteomes" id="UP001501221">
    <property type="component" value="Unassembled WGS sequence"/>
</dbReference>
<gene>
    <name evidence="4" type="primary">ppx</name>
    <name evidence="4" type="ORF">GCM10009123_01990</name>
</gene>
<dbReference type="PIRSF" id="PIRSF001267">
    <property type="entry name" value="Pyrophosphatase_GppA_Ppx"/>
    <property type="match status" value="1"/>
</dbReference>
<comment type="caution">
    <text evidence="4">The sequence shown here is derived from an EMBL/GenBank/DDBJ whole genome shotgun (WGS) entry which is preliminary data.</text>
</comment>
<sequence length="517" mass="58209">MKSALTQQVLTTDSNGLEHVAPTQFAAIDLGSNSFHLAVAEFDGHTLRVISRLKEKVQLAAGLDKDGQLSAEAIERGLNCLKLFSDRIQDIDKDYITIVGTYTLRKAQNASTFVKQAEAILNHPIDILPGREEARLIYDGVSHNHPDLKRALVIDIGGGSTEIILGENFTSEILDSLEVGCVTTKKCFPDNRITEEYFNQAVINTSIAVSEVKKFYKNASWDHCLGSSGSIESIYNVLENLNLTQGFITLEHLKYLKQKLIEIGDFEQVNFSVLTESRKSTFACGVAILYALFETLNIDKMHVANASLREGILLELAEELKGNDIRHQTATSLMNRFNIDQEHAKQVQQSAQCIFDQTADLWGIYDPIYKNYLDWACQLHEIGLSISFSKLRMHSAYIVQYGDMPGFSQQTKDSLAAIISNQKKKLHIDQLDNKYDPKQALLSVVQILRLAIIFNVKRDSHNIQDLEFKAGDNHQLLIRIPKSWADDQQLIIAELQRESAYLDYHGIKLDIEIVHSQ</sequence>
<dbReference type="PANTHER" id="PTHR30005">
    <property type="entry name" value="EXOPOLYPHOSPHATASE"/>
    <property type="match status" value="1"/>
</dbReference>